<evidence type="ECO:0000256" key="9">
    <source>
        <dbReference type="ARBA" id="ARBA00047597"/>
    </source>
</evidence>
<comment type="catalytic activity">
    <reaction evidence="9 10">
        <text>L-arginyl-[protein] + NAD(+) = N(omega)-(ADP-D-ribosyl)-L-arginyl-[protein] + nicotinamide + H(+)</text>
        <dbReference type="Rhea" id="RHEA:19149"/>
        <dbReference type="Rhea" id="RHEA-COMP:10532"/>
        <dbReference type="Rhea" id="RHEA-COMP:15087"/>
        <dbReference type="ChEBI" id="CHEBI:15378"/>
        <dbReference type="ChEBI" id="CHEBI:17154"/>
        <dbReference type="ChEBI" id="CHEBI:29965"/>
        <dbReference type="ChEBI" id="CHEBI:57540"/>
        <dbReference type="ChEBI" id="CHEBI:142554"/>
        <dbReference type="EC" id="2.4.2.31"/>
    </reaction>
</comment>
<dbReference type="OrthoDB" id="423533at2759"/>
<proteinExistence type="inferred from homology"/>
<dbReference type="PRINTS" id="PR00970">
    <property type="entry name" value="RIBTRNSFRASE"/>
</dbReference>
<dbReference type="PANTHER" id="PTHR10339:SF19">
    <property type="entry name" value="GPI-LINKED NAD(P)(+)--ARGININE ADP-RIBOSYLTRANSFERASE 1"/>
    <property type="match status" value="1"/>
</dbReference>
<evidence type="ECO:0000256" key="10">
    <source>
        <dbReference type="RuleBase" id="RU361228"/>
    </source>
</evidence>
<keyword evidence="6 10" id="KW-0521">NADP</keyword>
<keyword evidence="4" id="KW-0548">Nucleotidyltransferase</keyword>
<evidence type="ECO:0000256" key="6">
    <source>
        <dbReference type="ARBA" id="ARBA00022857"/>
    </source>
</evidence>
<keyword evidence="7 10" id="KW-0520">NAD</keyword>
<dbReference type="AlphaFoldDB" id="A0A7L2TZC3"/>
<dbReference type="EC" id="2.4.2.31" evidence="10"/>
<keyword evidence="3 10" id="KW-0808">Transferase</keyword>
<evidence type="ECO:0000313" key="12">
    <source>
        <dbReference type="Proteomes" id="UP000583496"/>
    </source>
</evidence>
<evidence type="ECO:0000256" key="7">
    <source>
        <dbReference type="ARBA" id="ARBA00023027"/>
    </source>
</evidence>
<dbReference type="GO" id="GO:0106274">
    <property type="term" value="F:NAD+-protein-arginine ADP-ribosyltransferase activity"/>
    <property type="evidence" value="ECO:0007669"/>
    <property type="project" value="UniProtKB-EC"/>
</dbReference>
<dbReference type="GO" id="GO:0046677">
    <property type="term" value="P:response to antibiotic"/>
    <property type="evidence" value="ECO:0007669"/>
    <property type="project" value="UniProtKB-ARBA"/>
</dbReference>
<evidence type="ECO:0000313" key="11">
    <source>
        <dbReference type="EMBL" id="NXS38694.1"/>
    </source>
</evidence>
<dbReference type="InterPro" id="IPR050999">
    <property type="entry name" value="ADP-ribosyltransferase_ARG"/>
</dbReference>
<reference evidence="11 12" key="1">
    <citation type="submission" date="2019-09" db="EMBL/GenBank/DDBJ databases">
        <title>Bird 10,000 Genomes (B10K) Project - Family phase.</title>
        <authorList>
            <person name="Zhang G."/>
        </authorList>
    </citation>
    <scope>NUCLEOTIDE SEQUENCE [LARGE SCALE GENOMIC DNA]</scope>
    <source>
        <strain evidence="11">B10K-DU-002-71</strain>
        <tissue evidence="11">Muscle</tissue>
    </source>
</reference>
<keyword evidence="12" id="KW-1185">Reference proteome</keyword>
<evidence type="ECO:0000256" key="4">
    <source>
        <dbReference type="ARBA" id="ARBA00022695"/>
    </source>
</evidence>
<evidence type="ECO:0000256" key="3">
    <source>
        <dbReference type="ARBA" id="ARBA00022679"/>
    </source>
</evidence>
<dbReference type="FunFam" id="3.90.176.10:FF:000001">
    <property type="entry name" value="NAD(P)(+)--arginine ADP-ribosyltransferase"/>
    <property type="match status" value="1"/>
</dbReference>
<dbReference type="PROSITE" id="PS51996">
    <property type="entry name" value="TR_MART"/>
    <property type="match status" value="1"/>
</dbReference>
<dbReference type="GO" id="GO:0005615">
    <property type="term" value="C:extracellular space"/>
    <property type="evidence" value="ECO:0007669"/>
    <property type="project" value="UniProtKB-ARBA"/>
</dbReference>
<feature type="non-terminal residue" evidence="11">
    <location>
        <position position="235"/>
    </location>
</feature>
<dbReference type="Pfam" id="PF01129">
    <property type="entry name" value="ART"/>
    <property type="match status" value="1"/>
</dbReference>
<dbReference type="GO" id="GO:0003950">
    <property type="term" value="F:NAD+ poly-ADP-ribosyltransferase activity"/>
    <property type="evidence" value="ECO:0007669"/>
    <property type="project" value="TreeGrafter"/>
</dbReference>
<comment type="caution">
    <text evidence="11">The sequence shown here is derived from an EMBL/GenBank/DDBJ whole genome shotgun (WGS) entry which is preliminary data.</text>
</comment>
<keyword evidence="5" id="KW-0732">Signal</keyword>
<dbReference type="SUPFAM" id="SSF56399">
    <property type="entry name" value="ADP-ribosylation"/>
    <property type="match status" value="1"/>
</dbReference>
<sequence>VVPLDMALNSFDDQYRGCSQDMFRALPKLNRTEQQQNQKFADVWAKAAAKLRTKTPARSLLSPPQAIAVMIYTMRDVYQEFNDAVRVAGSSSREYRDNFHFKTLHFLLTDALDTLRDASRRKVYRGVRGVRFQARRGDTVRFGHFTSTSLNESVADGFGQNTTFYVNTSLGVPVWDYSDKPEEWEVLIPPFEAFRVTDVTEIGGKLQIWLDSTTSFSKYECEWLQGDTTGTTWGE</sequence>
<dbReference type="EMBL" id="VYZT01067205">
    <property type="protein sequence ID" value="NXS38694.1"/>
    <property type="molecule type" value="Genomic_DNA"/>
</dbReference>
<organism evidence="11 12">
    <name type="scientific">Pomatostomus ruficeps</name>
    <name type="common">Chestnut-crowned babbler</name>
    <dbReference type="NCBI Taxonomy" id="9176"/>
    <lineage>
        <taxon>Eukaryota</taxon>
        <taxon>Metazoa</taxon>
        <taxon>Chordata</taxon>
        <taxon>Craniata</taxon>
        <taxon>Vertebrata</taxon>
        <taxon>Euteleostomi</taxon>
        <taxon>Archelosauria</taxon>
        <taxon>Archosauria</taxon>
        <taxon>Dinosauria</taxon>
        <taxon>Saurischia</taxon>
        <taxon>Theropoda</taxon>
        <taxon>Coelurosauria</taxon>
        <taxon>Aves</taxon>
        <taxon>Neognathae</taxon>
        <taxon>Neoaves</taxon>
        <taxon>Telluraves</taxon>
        <taxon>Australaves</taxon>
        <taxon>Passeriformes</taxon>
        <taxon>Sylvioidea</taxon>
        <taxon>Timaliidae</taxon>
        <taxon>Pomatostomus</taxon>
    </lineage>
</organism>
<keyword evidence="8" id="KW-1015">Disulfide bond</keyword>
<accession>A0A7L2TZC3</accession>
<evidence type="ECO:0000256" key="2">
    <source>
        <dbReference type="ARBA" id="ARBA00022676"/>
    </source>
</evidence>
<protein>
    <recommendedName>
        <fullName evidence="10">NAD(P)(+)--arginine ADP-ribosyltransferase</fullName>
        <ecNumber evidence="10">2.4.2.31</ecNumber>
    </recommendedName>
    <alternativeName>
        <fullName evidence="10">Mono(ADP-ribosyl)transferase</fullName>
    </alternativeName>
</protein>
<dbReference type="Proteomes" id="UP000583496">
    <property type="component" value="Unassembled WGS sequence"/>
</dbReference>
<keyword evidence="2 10" id="KW-0328">Glycosyltransferase</keyword>
<evidence type="ECO:0000256" key="5">
    <source>
        <dbReference type="ARBA" id="ARBA00022729"/>
    </source>
</evidence>
<dbReference type="Gene3D" id="3.90.176.10">
    <property type="entry name" value="Toxin ADP-ribosyltransferase, Chain A, domain 1"/>
    <property type="match status" value="1"/>
</dbReference>
<dbReference type="GO" id="GO:0016779">
    <property type="term" value="F:nucleotidyltransferase activity"/>
    <property type="evidence" value="ECO:0007669"/>
    <property type="project" value="UniProtKB-KW"/>
</dbReference>
<evidence type="ECO:0000256" key="1">
    <source>
        <dbReference type="ARBA" id="ARBA00009558"/>
    </source>
</evidence>
<feature type="non-terminal residue" evidence="11">
    <location>
        <position position="1"/>
    </location>
</feature>
<dbReference type="GO" id="GO:0044194">
    <property type="term" value="C:cytolytic granule"/>
    <property type="evidence" value="ECO:0007669"/>
    <property type="project" value="UniProtKB-ARBA"/>
</dbReference>
<evidence type="ECO:0000256" key="8">
    <source>
        <dbReference type="ARBA" id="ARBA00023157"/>
    </source>
</evidence>
<dbReference type="InterPro" id="IPR000768">
    <property type="entry name" value="ART"/>
</dbReference>
<gene>
    <name evidence="11" type="primary">Nrt2_1</name>
    <name evidence="11" type="ORF">POSRUF_R10652</name>
</gene>
<dbReference type="PROSITE" id="PS01291">
    <property type="entry name" value="ART"/>
    <property type="match status" value="1"/>
</dbReference>
<comment type="similarity">
    <text evidence="1 10">Belongs to the Arg-specific ADP-ribosyltransferase family.</text>
</comment>
<name>A0A7L2TZC3_POMRU</name>
<dbReference type="PANTHER" id="PTHR10339">
    <property type="entry name" value="ADP-RIBOSYLTRANSFERASE"/>
    <property type="match status" value="1"/>
</dbReference>